<feature type="domain" description="Alcohol dehydrogenase-like N-terminal" evidence="2">
    <location>
        <begin position="168"/>
        <end position="216"/>
    </location>
</feature>
<evidence type="ECO:0000256" key="1">
    <source>
        <dbReference type="SAM" id="MobiDB-lite"/>
    </source>
</evidence>
<dbReference type="Gene3D" id="3.90.180.10">
    <property type="entry name" value="Medium-chain alcohol dehydrogenases, catalytic domain"/>
    <property type="match status" value="1"/>
</dbReference>
<reference evidence="4" key="1">
    <citation type="journal article" date="2019" name="Int. J. Syst. Evol. Microbiol.">
        <title>The Global Catalogue of Microorganisms (GCM) 10K type strain sequencing project: providing services to taxonomists for standard genome sequencing and annotation.</title>
        <authorList>
            <consortium name="The Broad Institute Genomics Platform"/>
            <consortium name="The Broad Institute Genome Sequencing Center for Infectious Disease"/>
            <person name="Wu L."/>
            <person name="Ma J."/>
        </authorList>
    </citation>
    <scope>NUCLEOTIDE SEQUENCE [LARGE SCALE GENOMIC DNA]</scope>
    <source>
        <strain evidence="4">CGMCC 4.1542</strain>
    </source>
</reference>
<proteinExistence type="predicted"/>
<dbReference type="Gene3D" id="3.30.530.20">
    <property type="match status" value="1"/>
</dbReference>
<dbReference type="InterPro" id="IPR011032">
    <property type="entry name" value="GroES-like_sf"/>
</dbReference>
<dbReference type="InterPro" id="IPR013154">
    <property type="entry name" value="ADH-like_N"/>
</dbReference>
<gene>
    <name evidence="3" type="ORF">ACFPRC_06190</name>
</gene>
<organism evidence="3 4">
    <name type="scientific">Streptomyces lienomycini</name>
    <dbReference type="NCBI Taxonomy" id="284035"/>
    <lineage>
        <taxon>Bacteria</taxon>
        <taxon>Bacillati</taxon>
        <taxon>Actinomycetota</taxon>
        <taxon>Actinomycetes</taxon>
        <taxon>Kitasatosporales</taxon>
        <taxon>Streptomycetaceae</taxon>
        <taxon>Streptomyces</taxon>
    </lineage>
</organism>
<feature type="region of interest" description="Disordered" evidence="1">
    <location>
        <begin position="214"/>
        <end position="235"/>
    </location>
</feature>
<keyword evidence="4" id="KW-1185">Reference proteome</keyword>
<evidence type="ECO:0000259" key="2">
    <source>
        <dbReference type="Pfam" id="PF08240"/>
    </source>
</evidence>
<dbReference type="RefSeq" id="WP_242755535.1">
    <property type="nucleotide sequence ID" value="NZ_BAAATN010000035.1"/>
</dbReference>
<dbReference type="EMBL" id="JBHSJO010000001">
    <property type="protein sequence ID" value="MFC5014467.1"/>
    <property type="molecule type" value="Genomic_DNA"/>
</dbReference>
<accession>A0ABV9WSK6</accession>
<dbReference type="Proteomes" id="UP001595855">
    <property type="component" value="Unassembled WGS sequence"/>
</dbReference>
<evidence type="ECO:0000313" key="3">
    <source>
        <dbReference type="EMBL" id="MFC5014467.1"/>
    </source>
</evidence>
<dbReference type="InterPro" id="IPR023393">
    <property type="entry name" value="START-like_dom_sf"/>
</dbReference>
<name>A0ABV9WSK6_9ACTN</name>
<sequence length="235" mass="25155">MNGKALTLCGLAVGGGAAVMIRRWKGESSGAASGHSDRWHTVTINRPPDEVSANGRLPEPLAKLGDKIEVQVRPAPGDRGTEVAARLREPVPFGPGGAAARLKGQDPRGSVRRALRDSRALLESGRKADLCRHRARTRGGKAVRALTWNGVNDLTVERVPDPQIINRQDAIVKVRLSSVCGSDLHLIGGYMPAMERGDVLGHEFLGDIAEVGSSRTAQESTGVVRKPRRRAEESS</sequence>
<evidence type="ECO:0000313" key="4">
    <source>
        <dbReference type="Proteomes" id="UP001595855"/>
    </source>
</evidence>
<dbReference type="Pfam" id="PF08240">
    <property type="entry name" value="ADH_N"/>
    <property type="match status" value="1"/>
</dbReference>
<dbReference type="SUPFAM" id="SSF50129">
    <property type="entry name" value="GroES-like"/>
    <property type="match status" value="1"/>
</dbReference>
<comment type="caution">
    <text evidence="3">The sequence shown here is derived from an EMBL/GenBank/DDBJ whole genome shotgun (WGS) entry which is preliminary data.</text>
</comment>
<protein>
    <submittedName>
        <fullName evidence="3">Alcohol dehydrogenase catalytic domain-containing protein</fullName>
    </submittedName>
</protein>